<feature type="transmembrane region" description="Helical" evidence="13">
    <location>
        <begin position="164"/>
        <end position="184"/>
    </location>
</feature>
<comment type="subcellular location">
    <subcellularLocation>
        <location evidence="2">Cell membrane</location>
        <topology evidence="2">Multi-pass membrane protein</topology>
    </subcellularLocation>
</comment>
<evidence type="ECO:0000256" key="12">
    <source>
        <dbReference type="ARBA" id="ARBA00031636"/>
    </source>
</evidence>
<evidence type="ECO:0000256" key="7">
    <source>
        <dbReference type="ARBA" id="ARBA00022475"/>
    </source>
</evidence>
<evidence type="ECO:0000256" key="13">
    <source>
        <dbReference type="SAM" id="Phobius"/>
    </source>
</evidence>
<evidence type="ECO:0000256" key="10">
    <source>
        <dbReference type="ARBA" id="ARBA00023065"/>
    </source>
</evidence>
<evidence type="ECO:0000313" key="15">
    <source>
        <dbReference type="Proteomes" id="UP000683511"/>
    </source>
</evidence>
<dbReference type="CDD" id="cd13137">
    <property type="entry name" value="MATE_NorM_like"/>
    <property type="match status" value="1"/>
</dbReference>
<evidence type="ECO:0000256" key="2">
    <source>
        <dbReference type="ARBA" id="ARBA00004651"/>
    </source>
</evidence>
<name>A0A975Y303_9NOST</name>
<feature type="transmembrane region" description="Helical" evidence="13">
    <location>
        <begin position="94"/>
        <end position="121"/>
    </location>
</feature>
<dbReference type="Proteomes" id="UP000683511">
    <property type="component" value="Chromosome"/>
</dbReference>
<feature type="transmembrane region" description="Helical" evidence="13">
    <location>
        <begin position="385"/>
        <end position="406"/>
    </location>
</feature>
<sequence length="445" mass="46752">MISQHKRTIGIEVLRLALPLVGQSILETLIVLVDRIMLGHYSTAALASMRISGSSFWCLYSILSAVAVGTIALVGRAVGSGNKSLAGATARSSLLFTLVIGIAASVLCLLNLSGIIGLFPISDPSVIQGADEYLQIILAALPLMLLSIVAAAILQAAGDTRTPFFISLFANAINVVIDYILIFGHYGAPELGVRGAAIGSVAAMAINTTVLILILSRDQGAISWRGYGGEWDALGRVLRVSLPALGDRLFRSLGYLGFTFMIASLGSVAMAAHEAILGVEEICYLAAEGFGTAAAANVAQKLGAKQLKSATWSAVAATIFAVILQGIGSLAFILIPSQLLSILSPDPQIIATGIPCLYIAAIAQPFMAISIVLEQALRGAGATKIAFFVSLAGWLIVRLIATYTFVMGFNLGLVGVWLGSTCDWFVRAVVLLIVFKQGKWRETIV</sequence>
<dbReference type="EMBL" id="CP021056">
    <property type="protein sequence ID" value="QXE21615.1"/>
    <property type="molecule type" value="Genomic_DNA"/>
</dbReference>
<gene>
    <name evidence="14" type="ORF">B6N60_00292</name>
</gene>
<comment type="similarity">
    <text evidence="3">Belongs to the multi antimicrobial extrusion (MATE) (TC 2.A.66.1) family.</text>
</comment>
<accession>A0A975Y303</accession>
<dbReference type="Pfam" id="PF01554">
    <property type="entry name" value="MatE"/>
    <property type="match status" value="2"/>
</dbReference>
<evidence type="ECO:0000313" key="14">
    <source>
        <dbReference type="EMBL" id="QXE21615.1"/>
    </source>
</evidence>
<dbReference type="PANTHER" id="PTHR43298:SF2">
    <property type="entry name" value="FMN_FAD EXPORTER YEEO-RELATED"/>
    <property type="match status" value="1"/>
</dbReference>
<evidence type="ECO:0000256" key="5">
    <source>
        <dbReference type="ARBA" id="ARBA00022448"/>
    </source>
</evidence>
<dbReference type="NCBIfam" id="TIGR00797">
    <property type="entry name" value="matE"/>
    <property type="match status" value="1"/>
</dbReference>
<evidence type="ECO:0000256" key="4">
    <source>
        <dbReference type="ARBA" id="ARBA00020268"/>
    </source>
</evidence>
<evidence type="ECO:0000256" key="8">
    <source>
        <dbReference type="ARBA" id="ARBA00022692"/>
    </source>
</evidence>
<keyword evidence="8 13" id="KW-0812">Transmembrane</keyword>
<dbReference type="GO" id="GO:0042910">
    <property type="term" value="F:xenobiotic transmembrane transporter activity"/>
    <property type="evidence" value="ECO:0007669"/>
    <property type="project" value="InterPro"/>
</dbReference>
<evidence type="ECO:0000256" key="3">
    <source>
        <dbReference type="ARBA" id="ARBA00010199"/>
    </source>
</evidence>
<feature type="transmembrane region" description="Helical" evidence="13">
    <location>
        <begin position="133"/>
        <end position="157"/>
    </location>
</feature>
<dbReference type="GO" id="GO:0015297">
    <property type="term" value="F:antiporter activity"/>
    <property type="evidence" value="ECO:0007669"/>
    <property type="project" value="UniProtKB-KW"/>
</dbReference>
<keyword evidence="10" id="KW-0406">Ion transport</keyword>
<dbReference type="GO" id="GO:0005886">
    <property type="term" value="C:plasma membrane"/>
    <property type="evidence" value="ECO:0007669"/>
    <property type="project" value="UniProtKB-SubCell"/>
</dbReference>
<dbReference type="AlphaFoldDB" id="A0A975Y303"/>
<protein>
    <recommendedName>
        <fullName evidence="4">Probable multidrug resistance protein NorM</fullName>
    </recommendedName>
    <alternativeName>
        <fullName evidence="12">Multidrug-efflux transporter</fullName>
    </alternativeName>
</protein>
<feature type="transmembrane region" description="Helical" evidence="13">
    <location>
        <begin position="12"/>
        <end position="33"/>
    </location>
</feature>
<feature type="transmembrane region" description="Helical" evidence="13">
    <location>
        <begin position="412"/>
        <end position="435"/>
    </location>
</feature>
<evidence type="ECO:0000256" key="6">
    <source>
        <dbReference type="ARBA" id="ARBA00022449"/>
    </source>
</evidence>
<proteinExistence type="inferred from homology"/>
<organism evidence="14 15">
    <name type="scientific">Richelia sinica FACHB-800</name>
    <dbReference type="NCBI Taxonomy" id="1357546"/>
    <lineage>
        <taxon>Bacteria</taxon>
        <taxon>Bacillati</taxon>
        <taxon>Cyanobacteriota</taxon>
        <taxon>Cyanophyceae</taxon>
        <taxon>Nostocales</taxon>
        <taxon>Nostocaceae</taxon>
        <taxon>Richelia</taxon>
    </lineage>
</organism>
<reference evidence="14" key="1">
    <citation type="submission" date="2017-04" db="EMBL/GenBank/DDBJ databases">
        <title>Genome deletions in a multicellular cyanobacterial endosymbiont for morphological adaptation in marine diatoms.</title>
        <authorList>
            <person name="Wang Y."/>
            <person name="Gao H."/>
            <person name="Li R."/>
            <person name="Xu X."/>
        </authorList>
    </citation>
    <scope>NUCLEOTIDE SEQUENCE</scope>
    <source>
        <strain evidence="14">FACHB 800</strain>
    </source>
</reference>
<dbReference type="InterPro" id="IPR048279">
    <property type="entry name" value="MdtK-like"/>
</dbReference>
<feature type="transmembrane region" description="Helical" evidence="13">
    <location>
        <begin position="349"/>
        <end position="373"/>
    </location>
</feature>
<dbReference type="PIRSF" id="PIRSF006603">
    <property type="entry name" value="DinF"/>
    <property type="match status" value="1"/>
</dbReference>
<evidence type="ECO:0000256" key="1">
    <source>
        <dbReference type="ARBA" id="ARBA00003408"/>
    </source>
</evidence>
<dbReference type="GO" id="GO:0006811">
    <property type="term" value="P:monoatomic ion transport"/>
    <property type="evidence" value="ECO:0007669"/>
    <property type="project" value="UniProtKB-KW"/>
</dbReference>
<dbReference type="KEGG" id="rsin:B6N60_00292"/>
<dbReference type="RefSeq" id="WP_190606002.1">
    <property type="nucleotide sequence ID" value="NZ_CP021056.1"/>
</dbReference>
<keyword evidence="6" id="KW-0050">Antiport</keyword>
<dbReference type="PANTHER" id="PTHR43298">
    <property type="entry name" value="MULTIDRUG RESISTANCE PROTEIN NORM-RELATED"/>
    <property type="match status" value="1"/>
</dbReference>
<keyword evidence="11 13" id="KW-0472">Membrane</keyword>
<feature type="transmembrane region" description="Helical" evidence="13">
    <location>
        <begin position="53"/>
        <end position="74"/>
    </location>
</feature>
<feature type="transmembrane region" description="Helical" evidence="13">
    <location>
        <begin position="311"/>
        <end position="337"/>
    </location>
</feature>
<keyword evidence="5" id="KW-0813">Transport</keyword>
<feature type="transmembrane region" description="Helical" evidence="13">
    <location>
        <begin position="196"/>
        <end position="215"/>
    </location>
</feature>
<dbReference type="InterPro" id="IPR002528">
    <property type="entry name" value="MATE_fam"/>
</dbReference>
<dbReference type="InterPro" id="IPR050222">
    <property type="entry name" value="MATE_MdtK"/>
</dbReference>
<evidence type="ECO:0000256" key="11">
    <source>
        <dbReference type="ARBA" id="ARBA00023136"/>
    </source>
</evidence>
<keyword evidence="7" id="KW-1003">Cell membrane</keyword>
<keyword evidence="9 13" id="KW-1133">Transmembrane helix</keyword>
<evidence type="ECO:0000256" key="9">
    <source>
        <dbReference type="ARBA" id="ARBA00022989"/>
    </source>
</evidence>
<keyword evidence="15" id="KW-1185">Reference proteome</keyword>
<comment type="function">
    <text evidence="1">Multidrug efflux pump.</text>
</comment>